<keyword evidence="3" id="KW-1185">Reference proteome</keyword>
<dbReference type="Pfam" id="PF00356">
    <property type="entry name" value="LacI"/>
    <property type="match status" value="1"/>
</dbReference>
<sequence length="334" mass="35529">MALSPDSKNRRVTIKDVARKGGVSTQTVTRAINDMPGINIRTKDRIRKLAEELGYTPSRFAKGLVQGAGSCVGMVVPELTNPYFHAVVSSVVHHATQRGWQITLNEYPSDADNMMLAIEQIAAQVDAVIGWSGSGLAACQRVLGRRPLVLLDPEYPGAAGEVSFDYVHAAQLTLNHLISQGRTRISYLDSSPPQGLSVRAQAFARQAGELGLPLTFLSAEGSAKGARTAVSSLTETNLLPDALIAFNDVTAIGAIKALAAAGRSVPRECSVIGMDGIAIGELLTPELTTVSIDFNEIGATTVQLVEDLLDGKVPPGAMEAKRTLKYHMVLRQSS</sequence>
<accession>A0ABS6IBG8</accession>
<evidence type="ECO:0000313" key="3">
    <source>
        <dbReference type="Proteomes" id="UP000824166"/>
    </source>
</evidence>
<protein>
    <submittedName>
        <fullName evidence="2">LacI family transcriptional regulator</fullName>
    </submittedName>
</protein>
<evidence type="ECO:0000313" key="2">
    <source>
        <dbReference type="EMBL" id="MBU8867739.1"/>
    </source>
</evidence>
<gene>
    <name evidence="2" type="ORF">KSW38_15735</name>
</gene>
<dbReference type="EMBL" id="JAHOPC010000010">
    <property type="protein sequence ID" value="MBU8867739.1"/>
    <property type="molecule type" value="Genomic_DNA"/>
</dbReference>
<dbReference type="CDD" id="cd01392">
    <property type="entry name" value="HTH_LacI"/>
    <property type="match status" value="1"/>
</dbReference>
<dbReference type="CDD" id="cd06267">
    <property type="entry name" value="PBP1_LacI_sugar_binding-like"/>
    <property type="match status" value="1"/>
</dbReference>
<name>A0ABS6IBG8_9MICC</name>
<dbReference type="PROSITE" id="PS50932">
    <property type="entry name" value="HTH_LACI_2"/>
    <property type="match status" value="1"/>
</dbReference>
<proteinExistence type="predicted"/>
<organism evidence="2 3">
    <name type="scientific">Paenarthrobacter aromaticivorans</name>
    <dbReference type="NCBI Taxonomy" id="2849150"/>
    <lineage>
        <taxon>Bacteria</taxon>
        <taxon>Bacillati</taxon>
        <taxon>Actinomycetota</taxon>
        <taxon>Actinomycetes</taxon>
        <taxon>Micrococcales</taxon>
        <taxon>Micrococcaceae</taxon>
        <taxon>Paenarthrobacter</taxon>
    </lineage>
</organism>
<dbReference type="Proteomes" id="UP000824166">
    <property type="component" value="Unassembled WGS sequence"/>
</dbReference>
<reference evidence="2 3" key="1">
    <citation type="submission" date="2021-06" db="EMBL/GenBank/DDBJ databases">
        <authorList>
            <person name="Jeong J.W."/>
        </authorList>
    </citation>
    <scope>NUCLEOTIDE SEQUENCE [LARGE SCALE GENOMIC DNA]</scope>
    <source>
        <strain evidence="2 3">MMS21-TAE1-1</strain>
    </source>
</reference>
<dbReference type="Pfam" id="PF13377">
    <property type="entry name" value="Peripla_BP_3"/>
    <property type="match status" value="1"/>
</dbReference>
<dbReference type="PANTHER" id="PTHR30146">
    <property type="entry name" value="LACI-RELATED TRANSCRIPTIONAL REPRESSOR"/>
    <property type="match status" value="1"/>
</dbReference>
<dbReference type="InterPro" id="IPR000843">
    <property type="entry name" value="HTH_LacI"/>
</dbReference>
<dbReference type="PROSITE" id="PS00356">
    <property type="entry name" value="HTH_LACI_1"/>
    <property type="match status" value="1"/>
</dbReference>
<comment type="caution">
    <text evidence="2">The sequence shown here is derived from an EMBL/GenBank/DDBJ whole genome shotgun (WGS) entry which is preliminary data.</text>
</comment>
<evidence type="ECO:0000259" key="1">
    <source>
        <dbReference type="PROSITE" id="PS50932"/>
    </source>
</evidence>
<dbReference type="InterPro" id="IPR046335">
    <property type="entry name" value="LacI/GalR-like_sensor"/>
</dbReference>
<dbReference type="SMART" id="SM00354">
    <property type="entry name" value="HTH_LACI"/>
    <property type="match status" value="1"/>
</dbReference>
<feature type="domain" description="HTH lacI-type" evidence="1">
    <location>
        <begin position="12"/>
        <end position="66"/>
    </location>
</feature>
<dbReference type="PANTHER" id="PTHR30146:SF155">
    <property type="entry name" value="ALANINE RACEMASE"/>
    <property type="match status" value="1"/>
</dbReference>